<dbReference type="CDD" id="cd00761">
    <property type="entry name" value="Glyco_tranf_GTA_type"/>
    <property type="match status" value="1"/>
</dbReference>
<dbReference type="SUPFAM" id="SSF53448">
    <property type="entry name" value="Nucleotide-diphospho-sugar transferases"/>
    <property type="match status" value="1"/>
</dbReference>
<feature type="domain" description="Glycosyltransferase 2-like" evidence="1">
    <location>
        <begin position="5"/>
        <end position="133"/>
    </location>
</feature>
<dbReference type="Pfam" id="PF00535">
    <property type="entry name" value="Glycos_transf_2"/>
    <property type="match status" value="1"/>
</dbReference>
<evidence type="ECO:0000313" key="3">
    <source>
        <dbReference type="Proteomes" id="UP000484164"/>
    </source>
</evidence>
<gene>
    <name evidence="2" type="ORF">F8C82_08125</name>
</gene>
<sequence length="286" mass="32451">MTIGVLIPVFNAESTLTETLNSVVHQTRLPDAICIVNDGSTDRSASIIQDFLTAHPDLPVEIITRENGGLGSARNAGMEKLTTDYIAFLDADDVWTPHKLEHISKAILNHPEADLIYHPIWEWCAETGQIRKRRDQPILSPLDIWTHNPITPSACAIRKKAMDWSFETDPSIHGVEDALLWTVALFHQCTFVRIPNVDTRYRLGHGMTKNEEEHECHVENAVELAANRGWISAVDLSKFRAQRHYHMARNAHKRREFSNAVQHYAASENTFKSSILKLLAWAHIRV</sequence>
<dbReference type="RefSeq" id="WP_151693090.1">
    <property type="nucleotide sequence ID" value="NZ_BMGX01000001.1"/>
</dbReference>
<proteinExistence type="predicted"/>
<dbReference type="InterPro" id="IPR001173">
    <property type="entry name" value="Glyco_trans_2-like"/>
</dbReference>
<dbReference type="AlphaFoldDB" id="A0A6L3ZDB2"/>
<dbReference type="EMBL" id="WBVQ01000002">
    <property type="protein sequence ID" value="KAB2815660.1"/>
    <property type="molecule type" value="Genomic_DNA"/>
</dbReference>
<name>A0A6L3ZDB2_9FLAO</name>
<dbReference type="PANTHER" id="PTHR22916:SF3">
    <property type="entry name" value="UDP-GLCNAC:BETAGAL BETA-1,3-N-ACETYLGLUCOSAMINYLTRANSFERASE-LIKE PROTEIN 1"/>
    <property type="match status" value="1"/>
</dbReference>
<keyword evidence="2" id="KW-0808">Transferase</keyword>
<dbReference type="Gene3D" id="3.90.550.10">
    <property type="entry name" value="Spore Coat Polysaccharide Biosynthesis Protein SpsA, Chain A"/>
    <property type="match status" value="1"/>
</dbReference>
<dbReference type="OrthoDB" id="6307329at2"/>
<accession>A0A6L3ZDB2</accession>
<protein>
    <submittedName>
        <fullName evidence="2">Glycosyltransferase family 2 protein</fullName>
    </submittedName>
</protein>
<dbReference type="PANTHER" id="PTHR22916">
    <property type="entry name" value="GLYCOSYLTRANSFERASE"/>
    <property type="match status" value="1"/>
</dbReference>
<evidence type="ECO:0000313" key="2">
    <source>
        <dbReference type="EMBL" id="KAB2815660.1"/>
    </source>
</evidence>
<reference evidence="2 3" key="1">
    <citation type="submission" date="2019-10" db="EMBL/GenBank/DDBJ databases">
        <title>Genome sequence of Phaeocystidibacter marisrubri JCM30614 (type strain).</title>
        <authorList>
            <person name="Bowman J.P."/>
        </authorList>
    </citation>
    <scope>NUCLEOTIDE SEQUENCE [LARGE SCALE GENOMIC DNA]</scope>
    <source>
        <strain evidence="2 3">JCM 30614</strain>
    </source>
</reference>
<dbReference type="GO" id="GO:0016758">
    <property type="term" value="F:hexosyltransferase activity"/>
    <property type="evidence" value="ECO:0007669"/>
    <property type="project" value="UniProtKB-ARBA"/>
</dbReference>
<dbReference type="Proteomes" id="UP000484164">
    <property type="component" value="Unassembled WGS sequence"/>
</dbReference>
<comment type="caution">
    <text evidence="2">The sequence shown here is derived from an EMBL/GenBank/DDBJ whole genome shotgun (WGS) entry which is preliminary data.</text>
</comment>
<organism evidence="2 3">
    <name type="scientific">Phaeocystidibacter marisrubri</name>
    <dbReference type="NCBI Taxonomy" id="1577780"/>
    <lineage>
        <taxon>Bacteria</taxon>
        <taxon>Pseudomonadati</taxon>
        <taxon>Bacteroidota</taxon>
        <taxon>Flavobacteriia</taxon>
        <taxon>Flavobacteriales</taxon>
        <taxon>Phaeocystidibacteraceae</taxon>
        <taxon>Phaeocystidibacter</taxon>
    </lineage>
</organism>
<keyword evidence="3" id="KW-1185">Reference proteome</keyword>
<dbReference type="InterPro" id="IPR029044">
    <property type="entry name" value="Nucleotide-diphossugar_trans"/>
</dbReference>
<evidence type="ECO:0000259" key="1">
    <source>
        <dbReference type="Pfam" id="PF00535"/>
    </source>
</evidence>